<dbReference type="AlphaFoldDB" id="A0A3B0VES8"/>
<proteinExistence type="predicted"/>
<reference evidence="1" key="1">
    <citation type="submission" date="2018-06" db="EMBL/GenBank/DDBJ databases">
        <authorList>
            <person name="Zhirakovskaya E."/>
        </authorList>
    </citation>
    <scope>NUCLEOTIDE SEQUENCE</scope>
</reference>
<evidence type="ECO:0000313" key="1">
    <source>
        <dbReference type="EMBL" id="VAW36787.1"/>
    </source>
</evidence>
<organism evidence="1">
    <name type="scientific">hydrothermal vent metagenome</name>
    <dbReference type="NCBI Taxonomy" id="652676"/>
    <lineage>
        <taxon>unclassified sequences</taxon>
        <taxon>metagenomes</taxon>
        <taxon>ecological metagenomes</taxon>
    </lineage>
</organism>
<protein>
    <submittedName>
        <fullName evidence="1">Uncharacterized protein</fullName>
    </submittedName>
</protein>
<dbReference type="EMBL" id="UOEU01000637">
    <property type="protein sequence ID" value="VAW36787.1"/>
    <property type="molecule type" value="Genomic_DNA"/>
</dbReference>
<accession>A0A3B0VES8</accession>
<name>A0A3B0VES8_9ZZZZ</name>
<sequence length="211" mass="24644">MYPEDRVLVAYMPKPADFSVVQTEGWYRIPQKHAPKGLHAEYFSFYFGSKFTAEKWAIHYYAPRLGHELMTRHALFPNQPNHPRAQEMYYKVQLGPLQKLKRPIISLRWRRVTFLHTTWDRFQDATEINDLFVDGDQYVDRVYATLKERGIQAERNYRVREPGVVYDVPLAIFCKNGRIDLTATEMAQNKEMLDQFAANIAAQVAAQGGQQ</sequence>
<gene>
    <name evidence="1" type="ORF">MNBD_CHLOROFLEXI01-3760</name>
</gene>